<sequence length="151" mass="17392">MIINRLAVTEFRQLLSALDSLGSWPLLGPETWNRSAFDLTALLASARRNYGNEIFFQVYVYADAKNTTKNTLYIDQGMLSLGRGSRDYYLNSTVFANHLEAFKKYQREIVKLLMKDANTSRNTADVEADLFEIVEFEKKLATVFIYFSTYI</sequence>
<dbReference type="AlphaFoldDB" id="A0A183U706"/>
<dbReference type="Gene3D" id="1.10.1380.10">
    <property type="entry name" value="Neutral endopeptidase , domain2"/>
    <property type="match status" value="1"/>
</dbReference>
<organism evidence="4 5">
    <name type="scientific">Toxocara canis</name>
    <name type="common">Canine roundworm</name>
    <dbReference type="NCBI Taxonomy" id="6265"/>
    <lineage>
        <taxon>Eukaryota</taxon>
        <taxon>Metazoa</taxon>
        <taxon>Ecdysozoa</taxon>
        <taxon>Nematoda</taxon>
        <taxon>Chromadorea</taxon>
        <taxon>Rhabditida</taxon>
        <taxon>Spirurina</taxon>
        <taxon>Ascaridomorpha</taxon>
        <taxon>Ascaridoidea</taxon>
        <taxon>Toxocaridae</taxon>
        <taxon>Toxocara</taxon>
    </lineage>
</organism>
<dbReference type="WBParaSite" id="TCNE_0000427601-mRNA-1">
    <property type="protein sequence ID" value="TCNE_0000427601-mRNA-1"/>
    <property type="gene ID" value="TCNE_0000427601"/>
</dbReference>
<evidence type="ECO:0000313" key="4">
    <source>
        <dbReference type="Proteomes" id="UP000050794"/>
    </source>
</evidence>
<dbReference type="InterPro" id="IPR000718">
    <property type="entry name" value="Peptidase_M13"/>
</dbReference>
<feature type="domain" description="Peptidase M13 N-terminal" evidence="2">
    <location>
        <begin position="11"/>
        <end position="143"/>
    </location>
</feature>
<dbReference type="Pfam" id="PF05649">
    <property type="entry name" value="Peptidase_M13_N"/>
    <property type="match status" value="1"/>
</dbReference>
<gene>
    <name evidence="3" type="ORF">TCNE_LOCUS4276</name>
</gene>
<dbReference type="GO" id="GO:0004222">
    <property type="term" value="F:metalloendopeptidase activity"/>
    <property type="evidence" value="ECO:0007669"/>
    <property type="project" value="InterPro"/>
</dbReference>
<dbReference type="Proteomes" id="UP000050794">
    <property type="component" value="Unassembled WGS sequence"/>
</dbReference>
<dbReference type="InterPro" id="IPR042089">
    <property type="entry name" value="Peptidase_M13_dom_2"/>
</dbReference>
<reference evidence="3 4" key="2">
    <citation type="submission" date="2018-11" db="EMBL/GenBank/DDBJ databases">
        <authorList>
            <consortium name="Pathogen Informatics"/>
        </authorList>
    </citation>
    <scope>NUCLEOTIDE SEQUENCE [LARGE SCALE GENOMIC DNA]</scope>
</reference>
<proteinExistence type="inferred from homology"/>
<name>A0A183U706_TOXCA</name>
<evidence type="ECO:0000259" key="2">
    <source>
        <dbReference type="Pfam" id="PF05649"/>
    </source>
</evidence>
<evidence type="ECO:0000256" key="1">
    <source>
        <dbReference type="ARBA" id="ARBA00007357"/>
    </source>
</evidence>
<evidence type="ECO:0000313" key="3">
    <source>
        <dbReference type="EMBL" id="VDM29993.1"/>
    </source>
</evidence>
<evidence type="ECO:0000313" key="5">
    <source>
        <dbReference type="WBParaSite" id="TCNE_0000427601-mRNA-1"/>
    </source>
</evidence>
<dbReference type="PROSITE" id="PS51885">
    <property type="entry name" value="NEPRILYSIN"/>
    <property type="match status" value="1"/>
</dbReference>
<dbReference type="GO" id="GO:0006508">
    <property type="term" value="P:proteolysis"/>
    <property type="evidence" value="ECO:0007669"/>
    <property type="project" value="InterPro"/>
</dbReference>
<dbReference type="SUPFAM" id="SSF55486">
    <property type="entry name" value="Metalloproteases ('zincins'), catalytic domain"/>
    <property type="match status" value="1"/>
</dbReference>
<dbReference type="EMBL" id="UYWY01006911">
    <property type="protein sequence ID" value="VDM29993.1"/>
    <property type="molecule type" value="Genomic_DNA"/>
</dbReference>
<keyword evidence="4" id="KW-1185">Reference proteome</keyword>
<comment type="similarity">
    <text evidence="1">Belongs to the peptidase M13 family.</text>
</comment>
<dbReference type="InterPro" id="IPR008753">
    <property type="entry name" value="Peptidase_M13_N"/>
</dbReference>
<protein>
    <submittedName>
        <fullName evidence="5">Peptidase_M13_N domain-containing protein</fullName>
    </submittedName>
</protein>
<reference evidence="5" key="1">
    <citation type="submission" date="2016-06" db="UniProtKB">
        <authorList>
            <consortium name="WormBaseParasite"/>
        </authorList>
    </citation>
    <scope>IDENTIFICATION</scope>
</reference>
<accession>A0A183U706</accession>